<evidence type="ECO:0000313" key="2">
    <source>
        <dbReference type="Proteomes" id="UP000297348"/>
    </source>
</evidence>
<dbReference type="Gene3D" id="2.160.20.80">
    <property type="entry name" value="E3 ubiquitin-protein ligase SopA"/>
    <property type="match status" value="1"/>
</dbReference>
<dbReference type="EMBL" id="RKLX01000022">
    <property type="protein sequence ID" value="TGD17780.1"/>
    <property type="molecule type" value="Genomic_DNA"/>
</dbReference>
<dbReference type="SUPFAM" id="SSF141571">
    <property type="entry name" value="Pentapeptide repeat-like"/>
    <property type="match status" value="1"/>
</dbReference>
<dbReference type="AlphaFoldDB" id="A0A4Z0J9S2"/>
<accession>A0A4Z0J9S2</accession>
<proteinExistence type="predicted"/>
<keyword evidence="2" id="KW-1185">Reference proteome</keyword>
<dbReference type="InterPro" id="IPR001646">
    <property type="entry name" value="5peptide_repeat"/>
</dbReference>
<dbReference type="Proteomes" id="UP000297348">
    <property type="component" value="Unassembled WGS sequence"/>
</dbReference>
<dbReference type="InterPro" id="IPR052949">
    <property type="entry name" value="PA_immunity-related"/>
</dbReference>
<protein>
    <submittedName>
        <fullName evidence="1">Pentapeptide repeat-containing protein</fullName>
    </submittedName>
</protein>
<sequence>MQAPQIPTEVLIPQSFTSITQAEDHLLAQVAMKQETITEQQLEHPLIDQSTLSGMVFMGDTFNRFEVTDTLFRNCTLVNCDFTGISLFRVRFENCKLVGTTLDHGTLKAVTFVDCDGSLTNFNETKLTQVAFQHSKLTELNCWESTLKQCQFTDCDLNQADFSGTSLKHHDLSTCRFETLRVSDWAVRDCRFNETQAAYLARLFLGITLA</sequence>
<dbReference type="PANTHER" id="PTHR42999:SF1">
    <property type="entry name" value="PENTAPEPTIDE REPEAT-CONTAINING PROTEIN"/>
    <property type="match status" value="1"/>
</dbReference>
<dbReference type="PANTHER" id="PTHR42999">
    <property type="entry name" value="ANTIBIOTIC RESISTANCE PROTEIN MCBG"/>
    <property type="match status" value="1"/>
</dbReference>
<dbReference type="RefSeq" id="WP_135368704.1">
    <property type="nucleotide sequence ID" value="NZ_RKLX01000022.1"/>
</dbReference>
<organism evidence="1 2">
    <name type="scientific">Levilactobacillus suantsaiihabitans</name>
    <dbReference type="NCBI Taxonomy" id="2487722"/>
    <lineage>
        <taxon>Bacteria</taxon>
        <taxon>Bacillati</taxon>
        <taxon>Bacillota</taxon>
        <taxon>Bacilli</taxon>
        <taxon>Lactobacillales</taxon>
        <taxon>Lactobacillaceae</taxon>
        <taxon>Levilactobacillus</taxon>
    </lineage>
</organism>
<gene>
    <name evidence="1" type="ORF">EGT51_10875</name>
</gene>
<evidence type="ECO:0000313" key="1">
    <source>
        <dbReference type="EMBL" id="TGD17780.1"/>
    </source>
</evidence>
<dbReference type="Pfam" id="PF13599">
    <property type="entry name" value="Pentapeptide_4"/>
    <property type="match status" value="1"/>
</dbReference>
<reference evidence="1 2" key="1">
    <citation type="submission" date="2018-10" db="EMBL/GenBank/DDBJ databases">
        <title>Lactobacillus sp. R7 and Lactobacillus sp. R19 isolated from fermented mustard green product of Taiwan.</title>
        <authorList>
            <person name="Lin S.-T."/>
        </authorList>
    </citation>
    <scope>NUCLEOTIDE SEQUENCE [LARGE SCALE GENOMIC DNA]</scope>
    <source>
        <strain evidence="1 2">BCRC 81129</strain>
    </source>
</reference>
<name>A0A4Z0J9S2_9LACO</name>
<comment type="caution">
    <text evidence="1">The sequence shown here is derived from an EMBL/GenBank/DDBJ whole genome shotgun (WGS) entry which is preliminary data.</text>
</comment>
<dbReference type="Pfam" id="PF00805">
    <property type="entry name" value="Pentapeptide"/>
    <property type="match status" value="1"/>
</dbReference>
<dbReference type="OrthoDB" id="9798656at2"/>